<gene>
    <name evidence="1" type="ORF">AYI69_g5773</name>
</gene>
<name>A0A1R1Y437_9FUNG</name>
<protein>
    <submittedName>
        <fullName evidence="1">Uncharacterized protein</fullName>
    </submittedName>
</protein>
<accession>A0A1R1Y437</accession>
<sequence>MMAQETLASREDRAVAIPGYEVFHDCVIEESCYDGLFDISKRHATQRIPGIEGKLVVAQAQLDEQTIKFDSFYLSFNSTTERESTMGKLL</sequence>
<dbReference type="Proteomes" id="UP000187429">
    <property type="component" value="Unassembled WGS sequence"/>
</dbReference>
<organism evidence="1 2">
    <name type="scientific">Smittium culicis</name>
    <dbReference type="NCBI Taxonomy" id="133412"/>
    <lineage>
        <taxon>Eukaryota</taxon>
        <taxon>Fungi</taxon>
        <taxon>Fungi incertae sedis</taxon>
        <taxon>Zoopagomycota</taxon>
        <taxon>Kickxellomycotina</taxon>
        <taxon>Harpellomycetes</taxon>
        <taxon>Harpellales</taxon>
        <taxon>Legeriomycetaceae</taxon>
        <taxon>Smittium</taxon>
    </lineage>
</organism>
<evidence type="ECO:0000313" key="2">
    <source>
        <dbReference type="Proteomes" id="UP000187429"/>
    </source>
</evidence>
<dbReference type="AlphaFoldDB" id="A0A1R1Y437"/>
<dbReference type="OrthoDB" id="2671967at2759"/>
<evidence type="ECO:0000313" key="1">
    <source>
        <dbReference type="EMBL" id="OMJ21506.1"/>
    </source>
</evidence>
<proteinExistence type="predicted"/>
<keyword evidence="2" id="KW-1185">Reference proteome</keyword>
<comment type="caution">
    <text evidence="1">The sequence shown here is derived from an EMBL/GenBank/DDBJ whole genome shotgun (WGS) entry which is preliminary data.</text>
</comment>
<dbReference type="EMBL" id="LSSM01002499">
    <property type="protein sequence ID" value="OMJ21506.1"/>
    <property type="molecule type" value="Genomic_DNA"/>
</dbReference>
<reference evidence="2" key="1">
    <citation type="submission" date="2017-01" db="EMBL/GenBank/DDBJ databases">
        <authorList>
            <person name="Wang Y."/>
            <person name="White M."/>
            <person name="Kvist S."/>
            <person name="Moncalvo J.-M."/>
        </authorList>
    </citation>
    <scope>NUCLEOTIDE SEQUENCE [LARGE SCALE GENOMIC DNA]</scope>
    <source>
        <strain evidence="2">ID-206-W2</strain>
    </source>
</reference>